<dbReference type="InterPro" id="IPR046335">
    <property type="entry name" value="LacI/GalR-like_sensor"/>
</dbReference>
<keyword evidence="2" id="KW-0238">DNA-binding</keyword>
<comment type="caution">
    <text evidence="6">The sequence shown here is derived from an EMBL/GenBank/DDBJ whole genome shotgun (WGS) entry which is preliminary data.</text>
</comment>
<dbReference type="PANTHER" id="PTHR30146">
    <property type="entry name" value="LACI-RELATED TRANSCRIPTIONAL REPRESSOR"/>
    <property type="match status" value="1"/>
</dbReference>
<accession>A0ABT1PIX4</accession>
<proteinExistence type="predicted"/>
<dbReference type="SUPFAM" id="SSF53822">
    <property type="entry name" value="Periplasmic binding protein-like I"/>
    <property type="match status" value="1"/>
</dbReference>
<organism evidence="6 7">
    <name type="scientific">Streptantibioticus rubrisoli</name>
    <dbReference type="NCBI Taxonomy" id="1387313"/>
    <lineage>
        <taxon>Bacteria</taxon>
        <taxon>Bacillati</taxon>
        <taxon>Actinomycetota</taxon>
        <taxon>Actinomycetes</taxon>
        <taxon>Kitasatosporales</taxon>
        <taxon>Streptomycetaceae</taxon>
        <taxon>Streptantibioticus</taxon>
    </lineage>
</organism>
<dbReference type="InterPro" id="IPR000843">
    <property type="entry name" value="HTH_LacI"/>
</dbReference>
<dbReference type="PROSITE" id="PS50932">
    <property type="entry name" value="HTH_LACI_2"/>
    <property type="match status" value="1"/>
</dbReference>
<dbReference type="Gene3D" id="3.40.50.2300">
    <property type="match status" value="2"/>
</dbReference>
<dbReference type="SMART" id="SM00354">
    <property type="entry name" value="HTH_LACI"/>
    <property type="match status" value="1"/>
</dbReference>
<keyword evidence="3" id="KW-0804">Transcription</keyword>
<evidence type="ECO:0000313" key="7">
    <source>
        <dbReference type="Proteomes" id="UP001206206"/>
    </source>
</evidence>
<keyword evidence="1" id="KW-0805">Transcription regulation</keyword>
<evidence type="ECO:0000256" key="3">
    <source>
        <dbReference type="ARBA" id="ARBA00023163"/>
    </source>
</evidence>
<dbReference type="Proteomes" id="UP001206206">
    <property type="component" value="Unassembled WGS sequence"/>
</dbReference>
<dbReference type="Gene3D" id="1.10.260.40">
    <property type="entry name" value="lambda repressor-like DNA-binding domains"/>
    <property type="match status" value="1"/>
</dbReference>
<evidence type="ECO:0000256" key="4">
    <source>
        <dbReference type="SAM" id="MobiDB-lite"/>
    </source>
</evidence>
<evidence type="ECO:0000259" key="5">
    <source>
        <dbReference type="PROSITE" id="PS50932"/>
    </source>
</evidence>
<evidence type="ECO:0000256" key="1">
    <source>
        <dbReference type="ARBA" id="ARBA00023015"/>
    </source>
</evidence>
<dbReference type="CDD" id="cd06267">
    <property type="entry name" value="PBP1_LacI_sugar_binding-like"/>
    <property type="match status" value="1"/>
</dbReference>
<name>A0ABT1PIX4_9ACTN</name>
<dbReference type="Pfam" id="PF00356">
    <property type="entry name" value="LacI"/>
    <property type="match status" value="1"/>
</dbReference>
<evidence type="ECO:0000313" key="6">
    <source>
        <dbReference type="EMBL" id="MCQ4045307.1"/>
    </source>
</evidence>
<dbReference type="SUPFAM" id="SSF47413">
    <property type="entry name" value="lambda repressor-like DNA-binding domains"/>
    <property type="match status" value="1"/>
</dbReference>
<gene>
    <name evidence="6" type="ORF">NON19_25575</name>
</gene>
<dbReference type="EMBL" id="JANFNH010000040">
    <property type="protein sequence ID" value="MCQ4045307.1"/>
    <property type="molecule type" value="Genomic_DNA"/>
</dbReference>
<protein>
    <submittedName>
        <fullName evidence="6">LacI family transcriptional regulator</fullName>
    </submittedName>
</protein>
<feature type="domain" description="HTH lacI-type" evidence="5">
    <location>
        <begin position="8"/>
        <end position="62"/>
    </location>
</feature>
<dbReference type="InterPro" id="IPR010982">
    <property type="entry name" value="Lambda_DNA-bd_dom_sf"/>
</dbReference>
<reference evidence="6 7" key="1">
    <citation type="submission" date="2022-06" db="EMBL/GenBank/DDBJ databases">
        <title>Draft genome sequence of type strain Streptomyces rubrisoli DSM 42083.</title>
        <authorList>
            <person name="Duangmal K."/>
            <person name="Klaysubun C."/>
        </authorList>
    </citation>
    <scope>NUCLEOTIDE SEQUENCE [LARGE SCALE GENOMIC DNA]</scope>
    <source>
        <strain evidence="6 7">DSM 42083</strain>
    </source>
</reference>
<dbReference type="CDD" id="cd01392">
    <property type="entry name" value="HTH_LacI"/>
    <property type="match status" value="1"/>
</dbReference>
<dbReference type="RefSeq" id="WP_255931440.1">
    <property type="nucleotide sequence ID" value="NZ_JANFNH010000040.1"/>
</dbReference>
<sequence length="366" mass="39107">MAREQRQATMADVARKAGVSVSTVSRALRGLPTVSPDARDRVERAARELSFALSRSASSLVTGKTGRVAVLMPGLERAPWFLGTALTGMASGLSEAGLDLLVYVVTNEAERAEFFDRLPARRNADALMVTSFILTEEERERLDDLGVPVVFASQHAPGRASVYVDDVAAAHQGVRHLINLGHRHIAHLRLAVEDSFVWSAQDRLVGYRRALKEAGLPWDDSLVVHAEYGRGGVRRAVGWLLSLPQLPTAVFVESDEMAFEVLGVLRSCGIDVPGRMSVLGFDDHPLAEAMDLSTIAQSAWDTGREAAGLVSSILAEPCGDPARHVVIPTRFIPRGTTAAPPQDAAAVSSGGGTQWGAASADPTEGF</sequence>
<evidence type="ECO:0000256" key="2">
    <source>
        <dbReference type="ARBA" id="ARBA00023125"/>
    </source>
</evidence>
<dbReference type="InterPro" id="IPR028082">
    <property type="entry name" value="Peripla_BP_I"/>
</dbReference>
<feature type="region of interest" description="Disordered" evidence="4">
    <location>
        <begin position="336"/>
        <end position="366"/>
    </location>
</feature>
<dbReference type="PANTHER" id="PTHR30146:SF109">
    <property type="entry name" value="HTH-TYPE TRANSCRIPTIONAL REGULATOR GALS"/>
    <property type="match status" value="1"/>
</dbReference>
<keyword evidence="7" id="KW-1185">Reference proteome</keyword>
<dbReference type="PROSITE" id="PS00356">
    <property type="entry name" value="HTH_LACI_1"/>
    <property type="match status" value="1"/>
</dbReference>
<dbReference type="Pfam" id="PF13377">
    <property type="entry name" value="Peripla_BP_3"/>
    <property type="match status" value="1"/>
</dbReference>